<reference evidence="8 9" key="1">
    <citation type="submission" date="2018-11" db="EMBL/GenBank/DDBJ databases">
        <title>Genomic Encyclopedia of Type Strains, Phase IV (KMG-IV): sequencing the most valuable type-strain genomes for metagenomic binning, comparative biology and taxonomic classification.</title>
        <authorList>
            <person name="Goeker M."/>
        </authorList>
    </citation>
    <scope>NUCLEOTIDE SEQUENCE [LARGE SCALE GENOMIC DNA]</scope>
    <source>
        <strain evidence="8 9">DSM 100275</strain>
    </source>
</reference>
<protein>
    <recommendedName>
        <fullName evidence="7">Na(+)/H(+) antiporter NhaA</fullName>
    </recommendedName>
    <alternativeName>
        <fullName evidence="7">Sodium/proton antiporter NhaA</fullName>
    </alternativeName>
</protein>
<feature type="transmembrane region" description="Helical" evidence="7">
    <location>
        <begin position="187"/>
        <end position="205"/>
    </location>
</feature>
<evidence type="ECO:0000313" key="9">
    <source>
        <dbReference type="Proteomes" id="UP000276634"/>
    </source>
</evidence>
<evidence type="ECO:0000256" key="7">
    <source>
        <dbReference type="HAMAP-Rule" id="MF_01844"/>
    </source>
</evidence>
<dbReference type="HAMAP" id="MF_01844">
    <property type="entry name" value="NhaA"/>
    <property type="match status" value="1"/>
</dbReference>
<comment type="similarity">
    <text evidence="7">Belongs to the NhaA Na(+)/H(+) (TC 2.A.33) antiporter family.</text>
</comment>
<evidence type="ECO:0000256" key="2">
    <source>
        <dbReference type="ARBA" id="ARBA00022475"/>
    </source>
</evidence>
<dbReference type="NCBIfam" id="NF007112">
    <property type="entry name" value="PRK09561.1"/>
    <property type="match status" value="1"/>
</dbReference>
<dbReference type="Pfam" id="PF06965">
    <property type="entry name" value="Na_H_antiport_1"/>
    <property type="match status" value="1"/>
</dbReference>
<feature type="transmembrane region" description="Helical" evidence="7">
    <location>
        <begin position="130"/>
        <end position="148"/>
    </location>
</feature>
<accession>A0A3N1Y1E2</accession>
<keyword evidence="6 7" id="KW-0739">Sodium transport</keyword>
<comment type="catalytic activity">
    <reaction evidence="7">
        <text>Na(+)(in) + 2 H(+)(out) = Na(+)(out) + 2 H(+)(in)</text>
        <dbReference type="Rhea" id="RHEA:29251"/>
        <dbReference type="ChEBI" id="CHEBI:15378"/>
        <dbReference type="ChEBI" id="CHEBI:29101"/>
    </reaction>
</comment>
<dbReference type="RefSeq" id="WP_211331947.1">
    <property type="nucleotide sequence ID" value="NZ_RJVI01000002.1"/>
</dbReference>
<keyword evidence="9" id="KW-1185">Reference proteome</keyword>
<dbReference type="PANTHER" id="PTHR30341">
    <property type="entry name" value="SODIUM ION/PROTON ANTIPORTER NHAA-RELATED"/>
    <property type="match status" value="1"/>
</dbReference>
<feature type="transmembrane region" description="Helical" evidence="7">
    <location>
        <begin position="292"/>
        <end position="316"/>
    </location>
</feature>
<dbReference type="NCBIfam" id="TIGR00773">
    <property type="entry name" value="NhaA"/>
    <property type="match status" value="1"/>
</dbReference>
<evidence type="ECO:0000256" key="1">
    <source>
        <dbReference type="ARBA" id="ARBA00004429"/>
    </source>
</evidence>
<keyword evidence="7" id="KW-0050">Antiport</keyword>
<dbReference type="PANTHER" id="PTHR30341:SF0">
    <property type="entry name" value="NA(+)_H(+) ANTIPORTER NHAA"/>
    <property type="match status" value="1"/>
</dbReference>
<dbReference type="GO" id="GO:0005886">
    <property type="term" value="C:plasma membrane"/>
    <property type="evidence" value="ECO:0007669"/>
    <property type="project" value="UniProtKB-SubCell"/>
</dbReference>
<dbReference type="NCBIfam" id="NF007111">
    <property type="entry name" value="PRK09560.1"/>
    <property type="match status" value="1"/>
</dbReference>
<dbReference type="AlphaFoldDB" id="A0A3N1Y1E2"/>
<comment type="subcellular location">
    <subcellularLocation>
        <location evidence="1">Cell inner membrane</location>
        <topology evidence="1">Multi-pass membrane protein</topology>
    </subcellularLocation>
    <subcellularLocation>
        <location evidence="7">Cell membrane</location>
        <topology evidence="7">Multi-pass membrane protein</topology>
    </subcellularLocation>
</comment>
<feature type="transmembrane region" description="Helical" evidence="7">
    <location>
        <begin position="331"/>
        <end position="353"/>
    </location>
</feature>
<feature type="transmembrane region" description="Helical" evidence="7">
    <location>
        <begin position="95"/>
        <end position="118"/>
    </location>
</feature>
<keyword evidence="2 7" id="KW-1003">Cell membrane</keyword>
<keyword evidence="7" id="KW-0813">Transport</keyword>
<feature type="transmembrane region" description="Helical" evidence="7">
    <location>
        <begin position="217"/>
        <end position="242"/>
    </location>
</feature>
<proteinExistence type="inferred from homology"/>
<gene>
    <name evidence="7" type="primary">nhaA</name>
    <name evidence="8" type="ORF">EDC57_1860</name>
</gene>
<comment type="function">
    <text evidence="7">Na(+)/H(+) antiporter that extrudes sodium in exchange for external protons.</text>
</comment>
<dbReference type="InterPro" id="IPR023171">
    <property type="entry name" value="Na/H_antiporter_dom_sf"/>
</dbReference>
<keyword evidence="7" id="KW-0915">Sodium</keyword>
<feature type="transmembrane region" description="Helical" evidence="7">
    <location>
        <begin position="365"/>
        <end position="384"/>
    </location>
</feature>
<dbReference type="Proteomes" id="UP000276634">
    <property type="component" value="Unassembled WGS sequence"/>
</dbReference>
<feature type="transmembrane region" description="Helical" evidence="7">
    <location>
        <begin position="160"/>
        <end position="181"/>
    </location>
</feature>
<dbReference type="Gene3D" id="1.20.1530.10">
    <property type="entry name" value="Na+/H+ antiporter like domain"/>
    <property type="match status" value="1"/>
</dbReference>
<evidence type="ECO:0000256" key="4">
    <source>
        <dbReference type="ARBA" id="ARBA00022989"/>
    </source>
</evidence>
<dbReference type="EMBL" id="RJVI01000002">
    <property type="protein sequence ID" value="ROR32654.1"/>
    <property type="molecule type" value="Genomic_DNA"/>
</dbReference>
<evidence type="ECO:0000256" key="5">
    <source>
        <dbReference type="ARBA" id="ARBA00023136"/>
    </source>
</evidence>
<dbReference type="GO" id="GO:0006885">
    <property type="term" value="P:regulation of pH"/>
    <property type="evidence" value="ECO:0007669"/>
    <property type="project" value="UniProtKB-UniRule"/>
</dbReference>
<keyword evidence="7" id="KW-0406">Ion transport</keyword>
<dbReference type="GO" id="GO:0015385">
    <property type="term" value="F:sodium:proton antiporter activity"/>
    <property type="evidence" value="ECO:0007669"/>
    <property type="project" value="UniProtKB-UniRule"/>
</dbReference>
<evidence type="ECO:0000256" key="6">
    <source>
        <dbReference type="ARBA" id="ARBA00023201"/>
    </source>
</evidence>
<sequence>MSGRVQEMLADFLRTEAGGAVLLLAAAVLALGLANSPLAGAYEALLTTPVAVRVGALEVAKPLLLWINDGLMAVFFVLVGLEVKREALEGELRGVERMVLPALAALGGMAGPALVYVAVNWGDPVALNGWAIPAATDIAFALGVLSLLGTRVPPAVKIFLLSLAIFDDLGAIVVIALFYSGDLSGPALAFAGLGAVVLAALNLAGVRRLAPYVLTGVFLWVSVLKSGVHATLAGVAVGLAIPMRAADGSSPLKEVEHALHRWVAYGILPLFGFANAGIGLGGAGLAHALHPVNLGIALGLVLGKPLGVAGTVWLAVRAGLVRLPRAMTPAVLWGIGVLCGMGFTMSLFIGSLAFEHAGEAFAADYRVGVVAGSLVAGAAGYLLLRRALPRPS</sequence>
<evidence type="ECO:0000313" key="8">
    <source>
        <dbReference type="EMBL" id="ROR32654.1"/>
    </source>
</evidence>
<keyword evidence="4 7" id="KW-1133">Transmembrane helix</keyword>
<comment type="caution">
    <text evidence="8">The sequence shown here is derived from an EMBL/GenBank/DDBJ whole genome shotgun (WGS) entry which is preliminary data.</text>
</comment>
<dbReference type="InterPro" id="IPR004670">
    <property type="entry name" value="NhaA"/>
</dbReference>
<organism evidence="8 9">
    <name type="scientific">Inmirania thermothiophila</name>
    <dbReference type="NCBI Taxonomy" id="1750597"/>
    <lineage>
        <taxon>Bacteria</taxon>
        <taxon>Pseudomonadati</taxon>
        <taxon>Pseudomonadota</taxon>
        <taxon>Gammaproteobacteria</taxon>
        <taxon>Chromatiales</taxon>
        <taxon>Ectothiorhodospiraceae</taxon>
        <taxon>Inmirania</taxon>
    </lineage>
</organism>
<evidence type="ECO:0000256" key="3">
    <source>
        <dbReference type="ARBA" id="ARBA00022692"/>
    </source>
</evidence>
<feature type="transmembrane region" description="Helical" evidence="7">
    <location>
        <begin position="262"/>
        <end position="285"/>
    </location>
</feature>
<feature type="transmembrane region" description="Helical" evidence="7">
    <location>
        <begin position="65"/>
        <end position="83"/>
    </location>
</feature>
<name>A0A3N1Y1E2_9GAMM</name>
<keyword evidence="5 7" id="KW-0472">Membrane</keyword>
<keyword evidence="3 7" id="KW-0812">Transmembrane</keyword>